<dbReference type="AlphaFoldDB" id="A0A1F6G6C1"/>
<feature type="compositionally biased region" description="Polar residues" evidence="1">
    <location>
        <begin position="49"/>
        <end position="63"/>
    </location>
</feature>
<name>A0A1F6G6C1_9PROT</name>
<accession>A0A1F6G6C1</accession>
<proteinExistence type="predicted"/>
<dbReference type="STRING" id="1817772.A2527_11145"/>
<reference evidence="2 3" key="1">
    <citation type="journal article" date="2016" name="Nat. Commun.">
        <title>Thousands of microbial genomes shed light on interconnected biogeochemical processes in an aquifer system.</title>
        <authorList>
            <person name="Anantharaman K."/>
            <person name="Brown C.T."/>
            <person name="Hug L.A."/>
            <person name="Sharon I."/>
            <person name="Castelle C.J."/>
            <person name="Probst A.J."/>
            <person name="Thomas B.C."/>
            <person name="Singh A."/>
            <person name="Wilkins M.J."/>
            <person name="Karaoz U."/>
            <person name="Brodie E.L."/>
            <person name="Williams K.H."/>
            <person name="Hubbard S.S."/>
            <person name="Banfield J.F."/>
        </authorList>
    </citation>
    <scope>NUCLEOTIDE SEQUENCE [LARGE SCALE GENOMIC DNA]</scope>
</reference>
<protein>
    <submittedName>
        <fullName evidence="2">Uncharacterized protein</fullName>
    </submittedName>
</protein>
<evidence type="ECO:0000313" key="3">
    <source>
        <dbReference type="Proteomes" id="UP000178449"/>
    </source>
</evidence>
<sequence>MYSKRIKHSVAMLEQAAKKAVLALETGEGLYYNQSNPQSPFVKRGQPPISKQANLGPNSLGSDQTGYNLWPNNRQASFAKRGLAAPTKAKPGIEPQIKTPQKLLGNPSVLEAYLKRVIYESLSMMVAKPPNPQGVRELVREMEQICRDEGVDIPHIRAFNGLDRLEQFQQLLVGLFEGDSPYRFELTAAAFKEMLRLLETK</sequence>
<gene>
    <name evidence="2" type="ORF">A2527_11145</name>
</gene>
<comment type="caution">
    <text evidence="2">The sequence shown here is derived from an EMBL/GenBank/DDBJ whole genome shotgun (WGS) entry which is preliminary data.</text>
</comment>
<evidence type="ECO:0000256" key="1">
    <source>
        <dbReference type="SAM" id="MobiDB-lite"/>
    </source>
</evidence>
<feature type="region of interest" description="Disordered" evidence="1">
    <location>
        <begin position="40"/>
        <end position="63"/>
    </location>
</feature>
<dbReference type="EMBL" id="MFNE01000046">
    <property type="protein sequence ID" value="OGG93671.1"/>
    <property type="molecule type" value="Genomic_DNA"/>
</dbReference>
<evidence type="ECO:0000313" key="2">
    <source>
        <dbReference type="EMBL" id="OGG93671.1"/>
    </source>
</evidence>
<organism evidence="2 3">
    <name type="scientific">Candidatus Lambdaproteobacteria bacterium RIFOXYD2_FULL_50_16</name>
    <dbReference type="NCBI Taxonomy" id="1817772"/>
    <lineage>
        <taxon>Bacteria</taxon>
        <taxon>Pseudomonadati</taxon>
        <taxon>Pseudomonadota</taxon>
        <taxon>Candidatus Lambdaproteobacteria</taxon>
    </lineage>
</organism>
<dbReference type="Proteomes" id="UP000178449">
    <property type="component" value="Unassembled WGS sequence"/>
</dbReference>